<dbReference type="RefSeq" id="WP_338251555.1">
    <property type="nucleotide sequence ID" value="NZ_AP028907.1"/>
</dbReference>
<organism evidence="1 2">
    <name type="scientific">Pyrodictium abyssi</name>
    <dbReference type="NCBI Taxonomy" id="54256"/>
    <lineage>
        <taxon>Archaea</taxon>
        <taxon>Thermoproteota</taxon>
        <taxon>Thermoprotei</taxon>
        <taxon>Desulfurococcales</taxon>
        <taxon>Pyrodictiaceae</taxon>
        <taxon>Pyrodictium</taxon>
    </lineage>
</organism>
<proteinExistence type="predicted"/>
<sequence>MELPFEIVPSKVIEVVAPEEPGREAATEAERSYSLLDMMRVAREGRREFITRVLTLTGGPAPPDLMASVHFYPGAQVLVSLSESTSSCFIVPFFAATLQRCSNGKVAIMSFRSSLRFLGKMVSCIYRIIADRETRRRDSPRDG</sequence>
<evidence type="ECO:0000313" key="2">
    <source>
        <dbReference type="Proteomes" id="UP001341135"/>
    </source>
</evidence>
<gene>
    <name evidence="1" type="ORF">PABY_04810</name>
</gene>
<protein>
    <submittedName>
        <fullName evidence="1">Uncharacterized protein</fullName>
    </submittedName>
</protein>
<dbReference type="EMBL" id="AP028907">
    <property type="protein sequence ID" value="BES80914.1"/>
    <property type="molecule type" value="Genomic_DNA"/>
</dbReference>
<dbReference type="Proteomes" id="UP001341135">
    <property type="component" value="Chromosome"/>
</dbReference>
<name>A0ABM8ITN6_9CREN</name>
<dbReference type="GeneID" id="89288516"/>
<keyword evidence="2" id="KW-1185">Reference proteome</keyword>
<accession>A0ABM8ITN6</accession>
<evidence type="ECO:0000313" key="1">
    <source>
        <dbReference type="EMBL" id="BES80914.1"/>
    </source>
</evidence>
<reference evidence="1 2" key="1">
    <citation type="submission" date="2023-09" db="EMBL/GenBank/DDBJ databases">
        <title>Pyrofollis japonicus gen. nov. sp. nov., a novel member of the family Pyrodictiaceae isolated from the Iheya North hydrothermal field.</title>
        <authorList>
            <person name="Miyazaki U."/>
            <person name="Sanari M."/>
            <person name="Tame A."/>
            <person name="Kitajima M."/>
            <person name="Okamoto A."/>
            <person name="Sawayama S."/>
            <person name="Miyazaki J."/>
            <person name="Takai K."/>
            <person name="Nakagawa S."/>
        </authorList>
    </citation>
    <scope>NUCLEOTIDE SEQUENCE [LARGE SCALE GENOMIC DNA]</scope>
    <source>
        <strain evidence="1 2">AV2</strain>
    </source>
</reference>